<feature type="domain" description="DUF1990" evidence="1">
    <location>
        <begin position="11"/>
        <end position="163"/>
    </location>
</feature>
<dbReference type="Pfam" id="PF09348">
    <property type="entry name" value="DUF1990"/>
    <property type="match status" value="1"/>
</dbReference>
<gene>
    <name evidence="2" type="ORF">SAMN05421748_118183</name>
</gene>
<organism evidence="2 3">
    <name type="scientific">Paractinoplanes atraurantiacus</name>
    <dbReference type="NCBI Taxonomy" id="1036182"/>
    <lineage>
        <taxon>Bacteria</taxon>
        <taxon>Bacillati</taxon>
        <taxon>Actinomycetota</taxon>
        <taxon>Actinomycetes</taxon>
        <taxon>Micromonosporales</taxon>
        <taxon>Micromonosporaceae</taxon>
        <taxon>Paractinoplanes</taxon>
    </lineage>
</organism>
<keyword evidence="3" id="KW-1185">Reference proteome</keyword>
<protein>
    <submittedName>
        <fullName evidence="2">Uncharacterized protein, UPF0548 family</fullName>
    </submittedName>
</protein>
<dbReference type="PANTHER" id="PTHR34202">
    <property type="entry name" value="UPF0548 PROTEIN"/>
    <property type="match status" value="1"/>
</dbReference>
<evidence type="ECO:0000259" key="1">
    <source>
        <dbReference type="Pfam" id="PF09348"/>
    </source>
</evidence>
<dbReference type="InterPro" id="IPR014457">
    <property type="entry name" value="UCP010260"/>
</dbReference>
<sequence length="172" mass="18688">MGNTGRVSDLTYSPVGATRTGAPTPGFRHLYYRTPLGTGADLQRRAGEAVVTFRMHRATGARVLSSAPQASPGVRLRIGAGPLTVPCEVVWSSLDGDRIGFGYGTLPGHQASGEEAFLVERDERDRVWFTVTAYSRPARRLMRLGGPVAVFFQHVYARVCGRALKRLCTVNP</sequence>
<evidence type="ECO:0000313" key="3">
    <source>
        <dbReference type="Proteomes" id="UP000219612"/>
    </source>
</evidence>
<dbReference type="PIRSF" id="PIRSF010260">
    <property type="entry name" value="UCP010260"/>
    <property type="match status" value="1"/>
</dbReference>
<dbReference type="PANTHER" id="PTHR34202:SF1">
    <property type="entry name" value="UPF0548 PROTEIN"/>
    <property type="match status" value="1"/>
</dbReference>
<dbReference type="Proteomes" id="UP000219612">
    <property type="component" value="Unassembled WGS sequence"/>
</dbReference>
<dbReference type="InterPro" id="IPR018960">
    <property type="entry name" value="DUF1990"/>
</dbReference>
<reference evidence="2 3" key="1">
    <citation type="submission" date="2017-09" db="EMBL/GenBank/DDBJ databases">
        <authorList>
            <person name="Ehlers B."/>
            <person name="Leendertz F.H."/>
        </authorList>
    </citation>
    <scope>NUCLEOTIDE SEQUENCE [LARGE SCALE GENOMIC DNA]</scope>
    <source>
        <strain evidence="2 3">CGMCC 4.6857</strain>
    </source>
</reference>
<evidence type="ECO:0000313" key="2">
    <source>
        <dbReference type="EMBL" id="SNY57843.1"/>
    </source>
</evidence>
<dbReference type="EMBL" id="OBDY01000018">
    <property type="protein sequence ID" value="SNY57843.1"/>
    <property type="molecule type" value="Genomic_DNA"/>
</dbReference>
<proteinExistence type="predicted"/>
<accession>A0A285JCM8</accession>
<dbReference type="AlphaFoldDB" id="A0A285JCM8"/>
<name>A0A285JCM8_9ACTN</name>